<dbReference type="RefSeq" id="WP_188104175.1">
    <property type="nucleotide sequence ID" value="NZ_JAANIH010000037.1"/>
</dbReference>
<reference evidence="2 3" key="1">
    <citation type="journal article" date="2020" name="Arch. Microbiol.">
        <title>Bradyrhizobium campsiandrae sp. nov., a nitrogen-fixing bacterial strain isolated from a native leguminous tree from the Amazon adapted to flooded conditions.</title>
        <authorList>
            <person name="Cabral Michel D."/>
            <person name="Martins da Costa E."/>
            <person name="Azarias Guimaraes A."/>
            <person name="Soares de Carvalho T."/>
            <person name="Santos de Castro Caputo P."/>
            <person name="Willems A."/>
            <person name="de Souza Moreira F.M."/>
        </authorList>
    </citation>
    <scope>NUCLEOTIDE SEQUENCE [LARGE SCALE GENOMIC DNA]</scope>
    <source>
        <strain evidence="3">INPA 384B</strain>
    </source>
</reference>
<dbReference type="Proteomes" id="UP000639516">
    <property type="component" value="Unassembled WGS sequence"/>
</dbReference>
<gene>
    <name evidence="2" type="ORF">HA482_28795</name>
</gene>
<feature type="region of interest" description="Disordered" evidence="1">
    <location>
        <begin position="27"/>
        <end position="58"/>
    </location>
</feature>
<sequence>MLDFQRDGSFWTTEAQLPSWAGYQTRNGPYGSISSDSPSDGVVTIYAPDRDESPPTEQDRASVQWLLDHEAELASAVLEGLLA</sequence>
<protein>
    <submittedName>
        <fullName evidence="2">Uncharacterized protein</fullName>
    </submittedName>
</protein>
<evidence type="ECO:0000313" key="3">
    <source>
        <dbReference type="Proteomes" id="UP000639516"/>
    </source>
</evidence>
<proteinExistence type="predicted"/>
<name>A0ABR7UGA4_9BRAD</name>
<dbReference type="EMBL" id="JAATTO010000047">
    <property type="protein sequence ID" value="MBC9982213.1"/>
    <property type="molecule type" value="Genomic_DNA"/>
</dbReference>
<evidence type="ECO:0000313" key="2">
    <source>
        <dbReference type="EMBL" id="MBC9982213.1"/>
    </source>
</evidence>
<evidence type="ECO:0000256" key="1">
    <source>
        <dbReference type="SAM" id="MobiDB-lite"/>
    </source>
</evidence>
<organism evidence="2 3">
    <name type="scientific">Bradyrhizobium campsiandrae</name>
    <dbReference type="NCBI Taxonomy" id="1729892"/>
    <lineage>
        <taxon>Bacteria</taxon>
        <taxon>Pseudomonadati</taxon>
        <taxon>Pseudomonadota</taxon>
        <taxon>Alphaproteobacteria</taxon>
        <taxon>Hyphomicrobiales</taxon>
        <taxon>Nitrobacteraceae</taxon>
        <taxon>Bradyrhizobium</taxon>
    </lineage>
</organism>
<keyword evidence="3" id="KW-1185">Reference proteome</keyword>
<accession>A0ABR7UGA4</accession>
<feature type="compositionally biased region" description="Polar residues" evidence="1">
    <location>
        <begin position="27"/>
        <end position="38"/>
    </location>
</feature>
<comment type="caution">
    <text evidence="2">The sequence shown here is derived from an EMBL/GenBank/DDBJ whole genome shotgun (WGS) entry which is preliminary data.</text>
</comment>
<feature type="compositionally biased region" description="Basic and acidic residues" evidence="1">
    <location>
        <begin position="48"/>
        <end position="58"/>
    </location>
</feature>